<evidence type="ECO:0000313" key="1">
    <source>
        <dbReference type="EMBL" id="KAJ5160050.1"/>
    </source>
</evidence>
<reference evidence="1" key="2">
    <citation type="journal article" date="2023" name="IMA Fungus">
        <title>Comparative genomic study of the Penicillium genus elucidates a diverse pangenome and 15 lateral gene transfer events.</title>
        <authorList>
            <person name="Petersen C."/>
            <person name="Sorensen T."/>
            <person name="Nielsen M.R."/>
            <person name="Sondergaard T.E."/>
            <person name="Sorensen J.L."/>
            <person name="Fitzpatrick D.A."/>
            <person name="Frisvad J.C."/>
            <person name="Nielsen K.L."/>
        </authorList>
    </citation>
    <scope>NUCLEOTIDE SEQUENCE</scope>
    <source>
        <strain evidence="1">IBT 26290</strain>
    </source>
</reference>
<dbReference type="PANTHER" id="PTHR46082">
    <property type="entry name" value="ATP/GTP-BINDING PROTEIN-RELATED"/>
    <property type="match status" value="1"/>
</dbReference>
<dbReference type="PANTHER" id="PTHR46082:SF11">
    <property type="entry name" value="AAA+ ATPASE DOMAIN-CONTAINING PROTEIN-RELATED"/>
    <property type="match status" value="1"/>
</dbReference>
<dbReference type="InterPro" id="IPR053137">
    <property type="entry name" value="NLR-like"/>
</dbReference>
<accession>A0A9W9HYU4</accession>
<dbReference type="InterPro" id="IPR035994">
    <property type="entry name" value="Nucleoside_phosphorylase_sf"/>
</dbReference>
<dbReference type="EMBL" id="JAPQKN010000004">
    <property type="protein sequence ID" value="KAJ5160050.1"/>
    <property type="molecule type" value="Genomic_DNA"/>
</dbReference>
<dbReference type="GO" id="GO:0009116">
    <property type="term" value="P:nucleoside metabolic process"/>
    <property type="evidence" value="ECO:0007669"/>
    <property type="project" value="InterPro"/>
</dbReference>
<sequence length="364" mass="40125">MASTPIFTPDDYTIALICPMPLEQAPVEAMLDEIHPDLPVTTLDKNSYTFGRITNHNVVIAGMPKIGNSSAASVATQVLNDFRRLRFSLLIGIGGGIPNLSHGVDIRLGDVVVSKPQGIFGGVVQFRQGKVLSRGRFERTGALRSPPDILLATMGRMEALHRRVDSAIPRLLGHMVQRFPKMVAGGYVYQGVENDQLFRAEYEHAEWRRNCEGCDLEAVIRRGDRIHSNPVIHYGTIGSSDVVVKDGQLRDMLRDDLGIYCVEMEAAGLLDSFPCLVIRGICDYADSHKNDRWQPYAAAAAAAYAKELLSYVPVLNDPQHDRPQRGHTVLSVRSVRNLVNGSVAGDVVGGDKVTGDKVWQEWRN</sequence>
<dbReference type="GO" id="GO:0003824">
    <property type="term" value="F:catalytic activity"/>
    <property type="evidence" value="ECO:0007669"/>
    <property type="project" value="InterPro"/>
</dbReference>
<protein>
    <submittedName>
        <fullName evidence="1">Purine and uridine phosphorylase</fullName>
    </submittedName>
</protein>
<proteinExistence type="predicted"/>
<comment type="caution">
    <text evidence="1">The sequence shown here is derived from an EMBL/GenBank/DDBJ whole genome shotgun (WGS) entry which is preliminary data.</text>
</comment>
<name>A0A9W9HYU4_9EURO</name>
<dbReference type="RefSeq" id="XP_056541608.1">
    <property type="nucleotide sequence ID" value="XM_056689179.1"/>
</dbReference>
<reference evidence="1" key="1">
    <citation type="submission" date="2022-11" db="EMBL/GenBank/DDBJ databases">
        <authorList>
            <person name="Petersen C."/>
        </authorList>
    </citation>
    <scope>NUCLEOTIDE SEQUENCE</scope>
    <source>
        <strain evidence="1">IBT 26290</strain>
    </source>
</reference>
<dbReference type="GeneID" id="81428355"/>
<gene>
    <name evidence="1" type="ORF">N7482_007054</name>
</gene>
<dbReference type="AlphaFoldDB" id="A0A9W9HYU4"/>
<evidence type="ECO:0000313" key="2">
    <source>
        <dbReference type="Proteomes" id="UP001149163"/>
    </source>
</evidence>
<dbReference type="SUPFAM" id="SSF53167">
    <property type="entry name" value="Purine and uridine phosphorylases"/>
    <property type="match status" value="1"/>
</dbReference>
<keyword evidence="2" id="KW-1185">Reference proteome</keyword>
<organism evidence="1 2">
    <name type="scientific">Penicillium canariense</name>
    <dbReference type="NCBI Taxonomy" id="189055"/>
    <lineage>
        <taxon>Eukaryota</taxon>
        <taxon>Fungi</taxon>
        <taxon>Dikarya</taxon>
        <taxon>Ascomycota</taxon>
        <taxon>Pezizomycotina</taxon>
        <taxon>Eurotiomycetes</taxon>
        <taxon>Eurotiomycetidae</taxon>
        <taxon>Eurotiales</taxon>
        <taxon>Aspergillaceae</taxon>
        <taxon>Penicillium</taxon>
    </lineage>
</organism>
<dbReference type="Gene3D" id="3.40.50.1580">
    <property type="entry name" value="Nucleoside phosphorylase domain"/>
    <property type="match status" value="1"/>
</dbReference>
<dbReference type="OrthoDB" id="1577640at2759"/>
<dbReference type="Proteomes" id="UP001149163">
    <property type="component" value="Unassembled WGS sequence"/>
</dbReference>